<dbReference type="Pfam" id="PF00849">
    <property type="entry name" value="PseudoU_synth_2"/>
    <property type="match status" value="1"/>
</dbReference>
<dbReference type="CDD" id="cd02869">
    <property type="entry name" value="PseudoU_synth_RluA_like"/>
    <property type="match status" value="1"/>
</dbReference>
<reference evidence="8 9" key="1">
    <citation type="journal article" date="2015" name="MBio">
        <title>Genome-Resolved Metagenomic Analysis Reveals Roles for Candidate Phyla and Other Microbial Community Members in Biogeochemical Transformations in Oil Reservoirs.</title>
        <authorList>
            <person name="Hu P."/>
            <person name="Tom L."/>
            <person name="Singh A."/>
            <person name="Thomas B.C."/>
            <person name="Baker B.J."/>
            <person name="Piceno Y.M."/>
            <person name="Andersen G.L."/>
            <person name="Banfield J.F."/>
        </authorList>
    </citation>
    <scope>NUCLEOTIDE SEQUENCE [LARGE SCALE GENOMIC DNA]</scope>
    <source>
        <strain evidence="8">46_16</strain>
    </source>
</reference>
<dbReference type="InterPro" id="IPR006145">
    <property type="entry name" value="PsdUridine_synth_RsuA/RluA"/>
</dbReference>
<dbReference type="Pfam" id="PF01479">
    <property type="entry name" value="S4"/>
    <property type="match status" value="1"/>
</dbReference>
<comment type="function">
    <text evidence="6">Responsible for synthesis of pseudouridine from uracil.</text>
</comment>
<feature type="domain" description="RNA-binding S4" evidence="7">
    <location>
        <begin position="18"/>
        <end position="78"/>
    </location>
</feature>
<dbReference type="SUPFAM" id="SSF55174">
    <property type="entry name" value="Alpha-L RNA-binding motif"/>
    <property type="match status" value="1"/>
</dbReference>
<dbReference type="GO" id="GO:0120159">
    <property type="term" value="F:rRNA pseudouridine synthase activity"/>
    <property type="evidence" value="ECO:0007669"/>
    <property type="project" value="UniProtKB-ARBA"/>
</dbReference>
<keyword evidence="5" id="KW-0694">RNA-binding</keyword>
<accession>A0A101FYB6</accession>
<evidence type="ECO:0000313" key="8">
    <source>
        <dbReference type="EMBL" id="KUK46562.1"/>
    </source>
</evidence>
<evidence type="ECO:0000256" key="2">
    <source>
        <dbReference type="ARBA" id="ARBA00010876"/>
    </source>
</evidence>
<evidence type="ECO:0000256" key="3">
    <source>
        <dbReference type="ARBA" id="ARBA00023235"/>
    </source>
</evidence>
<dbReference type="Proteomes" id="UP000064249">
    <property type="component" value="Unassembled WGS sequence"/>
</dbReference>
<evidence type="ECO:0000256" key="5">
    <source>
        <dbReference type="PROSITE-ProRule" id="PRU00182"/>
    </source>
</evidence>
<organism evidence="8 9">
    <name type="scientific">Anaerolinea thermophila</name>
    <dbReference type="NCBI Taxonomy" id="167964"/>
    <lineage>
        <taxon>Bacteria</taxon>
        <taxon>Bacillati</taxon>
        <taxon>Chloroflexota</taxon>
        <taxon>Anaerolineae</taxon>
        <taxon>Anaerolineales</taxon>
        <taxon>Anaerolineaceae</taxon>
        <taxon>Anaerolinea</taxon>
    </lineage>
</organism>
<comment type="catalytic activity">
    <reaction evidence="1 6">
        <text>a uridine in RNA = a pseudouridine in RNA</text>
        <dbReference type="Rhea" id="RHEA:48348"/>
        <dbReference type="Rhea" id="RHEA-COMP:12068"/>
        <dbReference type="Rhea" id="RHEA-COMP:12069"/>
        <dbReference type="ChEBI" id="CHEBI:65314"/>
        <dbReference type="ChEBI" id="CHEBI:65315"/>
    </reaction>
</comment>
<dbReference type="InterPro" id="IPR006224">
    <property type="entry name" value="PsdUridine_synth_RluA-like_CS"/>
</dbReference>
<dbReference type="NCBIfam" id="TIGR00005">
    <property type="entry name" value="rluA_subfam"/>
    <property type="match status" value="1"/>
</dbReference>
<dbReference type="GO" id="GO:0003723">
    <property type="term" value="F:RNA binding"/>
    <property type="evidence" value="ECO:0007669"/>
    <property type="project" value="UniProtKB-KW"/>
</dbReference>
<comment type="similarity">
    <text evidence="2 6">Belongs to the pseudouridine synthase RluA family.</text>
</comment>
<evidence type="ECO:0000259" key="7">
    <source>
        <dbReference type="SMART" id="SM00363"/>
    </source>
</evidence>
<dbReference type="PROSITE" id="PS01129">
    <property type="entry name" value="PSI_RLU"/>
    <property type="match status" value="1"/>
</dbReference>
<gene>
    <name evidence="8" type="ORF">XD73_0566</name>
</gene>
<name>A0A101FYB6_9CHLR</name>
<protein>
    <recommendedName>
        <fullName evidence="6">Pseudouridine synthase</fullName>
        <ecNumber evidence="6">5.4.99.-</ecNumber>
    </recommendedName>
</protein>
<comment type="caution">
    <text evidence="8">The sequence shown here is derived from an EMBL/GenBank/DDBJ whole genome shotgun (WGS) entry which is preliminary data.</text>
</comment>
<evidence type="ECO:0000256" key="4">
    <source>
        <dbReference type="PIRSR" id="PIRSR606225-1"/>
    </source>
</evidence>
<dbReference type="SMART" id="SM00363">
    <property type="entry name" value="S4"/>
    <property type="match status" value="1"/>
</dbReference>
<dbReference type="PATRIC" id="fig|167964.4.peg.1227"/>
<dbReference type="PANTHER" id="PTHR21600:SF44">
    <property type="entry name" value="RIBOSOMAL LARGE SUBUNIT PSEUDOURIDINE SYNTHASE D"/>
    <property type="match status" value="1"/>
</dbReference>
<dbReference type="InterPro" id="IPR020103">
    <property type="entry name" value="PsdUridine_synth_cat_dom_sf"/>
</dbReference>
<dbReference type="InterPro" id="IPR002942">
    <property type="entry name" value="S4_RNA-bd"/>
</dbReference>
<evidence type="ECO:0000256" key="6">
    <source>
        <dbReference type="RuleBase" id="RU362028"/>
    </source>
</evidence>
<dbReference type="PROSITE" id="PS50889">
    <property type="entry name" value="S4"/>
    <property type="match status" value="1"/>
</dbReference>
<dbReference type="EC" id="5.4.99.-" evidence="6"/>
<dbReference type="InterPro" id="IPR036986">
    <property type="entry name" value="S4_RNA-bd_sf"/>
</dbReference>
<evidence type="ECO:0000313" key="9">
    <source>
        <dbReference type="Proteomes" id="UP000064249"/>
    </source>
</evidence>
<keyword evidence="3 6" id="KW-0413">Isomerase</keyword>
<evidence type="ECO:0000256" key="1">
    <source>
        <dbReference type="ARBA" id="ARBA00000073"/>
    </source>
</evidence>
<feature type="active site" evidence="4">
    <location>
        <position position="142"/>
    </location>
</feature>
<dbReference type="AlphaFoldDB" id="A0A101FYB6"/>
<dbReference type="SUPFAM" id="SSF55120">
    <property type="entry name" value="Pseudouridine synthase"/>
    <property type="match status" value="1"/>
</dbReference>
<sequence length="307" mass="34327">MVDTGKTYRFEVGDVESMRLDKYLATVLPSLSRSRIQSLIKSGQVQINEEVILKASYDLDSPCVLTIYVPPVEPTTLIAEDVPLDIIYEDRNVIVLNKRAGMVVHPAHGHASGTLVHALLAHDPFLAGIGGVQRPGIVHRLDRDTSGVMLIAKNERSHRWLQEQFQSRNVVKNYLALVDGHPPTPSGRIEIGIQRDPNNRKKMAVAYGSSGRAAISEYTTIKQYKEHTLLEVRIFTGRTHQIRVHLAYLHCPVVADSVYGYKHASLPLKRQFLHARSILIALPGSKEPREFVAELPVDLQDILDNLT</sequence>
<dbReference type="Gene3D" id="3.30.2350.10">
    <property type="entry name" value="Pseudouridine synthase"/>
    <property type="match status" value="1"/>
</dbReference>
<dbReference type="Gene3D" id="3.10.290.10">
    <property type="entry name" value="RNA-binding S4 domain"/>
    <property type="match status" value="1"/>
</dbReference>
<dbReference type="InterPro" id="IPR006225">
    <property type="entry name" value="PsdUridine_synth_RluC/D"/>
</dbReference>
<proteinExistence type="inferred from homology"/>
<dbReference type="EMBL" id="LGFU01000020">
    <property type="protein sequence ID" value="KUK46562.1"/>
    <property type="molecule type" value="Genomic_DNA"/>
</dbReference>
<dbReference type="CDD" id="cd00165">
    <property type="entry name" value="S4"/>
    <property type="match status" value="1"/>
</dbReference>
<dbReference type="PANTHER" id="PTHR21600">
    <property type="entry name" value="MITOCHONDRIAL RNA PSEUDOURIDINE SYNTHASE"/>
    <property type="match status" value="1"/>
</dbReference>
<dbReference type="InterPro" id="IPR050188">
    <property type="entry name" value="RluA_PseudoU_synthase"/>
</dbReference>
<dbReference type="GO" id="GO:0000455">
    <property type="term" value="P:enzyme-directed rRNA pseudouridine synthesis"/>
    <property type="evidence" value="ECO:0007669"/>
    <property type="project" value="UniProtKB-ARBA"/>
</dbReference>